<dbReference type="EMBL" id="CACTIH010009193">
    <property type="protein sequence ID" value="CAA3027207.1"/>
    <property type="molecule type" value="Genomic_DNA"/>
</dbReference>
<accession>A0A8S0V733</accession>
<feature type="region of interest" description="Disordered" evidence="1">
    <location>
        <begin position="371"/>
        <end position="406"/>
    </location>
</feature>
<dbReference type="AlphaFoldDB" id="A0A8S0V733"/>
<dbReference type="GO" id="GO:0031123">
    <property type="term" value="P:RNA 3'-end processing"/>
    <property type="evidence" value="ECO:0007669"/>
    <property type="project" value="TreeGrafter"/>
</dbReference>
<dbReference type="PANTHER" id="PTHR12271">
    <property type="entry name" value="POLY A POLYMERASE CID PAP -RELATED"/>
    <property type="match status" value="1"/>
</dbReference>
<feature type="compositionally biased region" description="Basic and acidic residues" evidence="1">
    <location>
        <begin position="171"/>
        <end position="180"/>
    </location>
</feature>
<organism evidence="2 3">
    <name type="scientific">Olea europaea subsp. europaea</name>
    <dbReference type="NCBI Taxonomy" id="158383"/>
    <lineage>
        <taxon>Eukaryota</taxon>
        <taxon>Viridiplantae</taxon>
        <taxon>Streptophyta</taxon>
        <taxon>Embryophyta</taxon>
        <taxon>Tracheophyta</taxon>
        <taxon>Spermatophyta</taxon>
        <taxon>Magnoliopsida</taxon>
        <taxon>eudicotyledons</taxon>
        <taxon>Gunneridae</taxon>
        <taxon>Pentapetalae</taxon>
        <taxon>asterids</taxon>
        <taxon>lamiids</taxon>
        <taxon>Lamiales</taxon>
        <taxon>Oleaceae</taxon>
        <taxon>Oleeae</taxon>
        <taxon>Olea</taxon>
    </lineage>
</organism>
<protein>
    <submittedName>
        <fullName evidence="2">Uncharacterized protein</fullName>
    </submittedName>
</protein>
<feature type="region of interest" description="Disordered" evidence="1">
    <location>
        <begin position="159"/>
        <end position="183"/>
    </location>
</feature>
<feature type="compositionally biased region" description="Basic and acidic residues" evidence="1">
    <location>
        <begin position="397"/>
        <end position="406"/>
    </location>
</feature>
<keyword evidence="3" id="KW-1185">Reference proteome</keyword>
<sequence>MKTWAKVQNINSSKDKTLNSLSIILLVAFHLQTRKPPILPPFSAIVKDGADPVIVKKSLSNFVNYGKSNKESLAELFVTLLIKVEDFSDPSQNVARAVGQAQIKQIYECINLSTRYVLSFMDGQIGEVQLKEFLFGHDGITTLCGTGTSNSHQIASLRSIHSQSNQRKRNRNGEGEEAKKQALPLDPIPMKRIASMHGWAGMPSRSWRQVGRAMPFETGWTKKIQSTEGWREMPDHGWEGTKYAMPSDPGNGQQLMRGWGGTRCSVAGLQGGVHSKGWGGTQEPFARCSGGTIEPIAGGWGGVHAEGWGRTQEPVVESRDRVHAEGWGGIRQPIAEGCGGTQQPIAGDWGEVHAEGCGRPQQPVTGSWGWECDEGRGGSQQPITEGWGQSISYNPIRTREPDYRGF</sequence>
<evidence type="ECO:0000256" key="1">
    <source>
        <dbReference type="SAM" id="MobiDB-lite"/>
    </source>
</evidence>
<dbReference type="PANTHER" id="PTHR12271:SF134">
    <property type="entry name" value="NUCLEOTIDYLTRANSFERASE FAMILY PROTEIN"/>
    <property type="match status" value="1"/>
</dbReference>
<feature type="compositionally biased region" description="Polar residues" evidence="1">
    <location>
        <begin position="379"/>
        <end position="395"/>
    </location>
</feature>
<gene>
    <name evidence="2" type="ORF">OLEA9_A079202</name>
</gene>
<dbReference type="GO" id="GO:0016779">
    <property type="term" value="F:nucleotidyltransferase activity"/>
    <property type="evidence" value="ECO:0007669"/>
    <property type="project" value="TreeGrafter"/>
</dbReference>
<dbReference type="Gene3D" id="1.10.1410.10">
    <property type="match status" value="1"/>
</dbReference>
<dbReference type="Gramene" id="OE9A079202T1">
    <property type="protein sequence ID" value="OE9A079202C1"/>
    <property type="gene ID" value="OE9A079202"/>
</dbReference>
<name>A0A8S0V733_OLEEU</name>
<evidence type="ECO:0000313" key="2">
    <source>
        <dbReference type="EMBL" id="CAA3027207.1"/>
    </source>
</evidence>
<dbReference type="Proteomes" id="UP000594638">
    <property type="component" value="Unassembled WGS sequence"/>
</dbReference>
<dbReference type="SUPFAM" id="SSF81631">
    <property type="entry name" value="PAP/OAS1 substrate-binding domain"/>
    <property type="match status" value="1"/>
</dbReference>
<evidence type="ECO:0000313" key="3">
    <source>
        <dbReference type="Proteomes" id="UP000594638"/>
    </source>
</evidence>
<comment type="caution">
    <text evidence="2">The sequence shown here is derived from an EMBL/GenBank/DDBJ whole genome shotgun (WGS) entry which is preliminary data.</text>
</comment>
<proteinExistence type="predicted"/>
<reference evidence="2 3" key="1">
    <citation type="submission" date="2019-12" db="EMBL/GenBank/DDBJ databases">
        <authorList>
            <person name="Alioto T."/>
            <person name="Alioto T."/>
            <person name="Gomez Garrido J."/>
        </authorList>
    </citation>
    <scope>NUCLEOTIDE SEQUENCE [LARGE SCALE GENOMIC DNA]</scope>
</reference>
<dbReference type="OrthoDB" id="904745at2759"/>